<sequence length="341" mass="37155">MTAPFRTLTPDAQYHDDALVEREAAAGLLNLVTLRERGAEAIPDAEWEQAEAILLWHECPITPALVPKLKKCRIIVRCGAGFDHVELKATGAAGIPVCNVPDYGTSEVADHAIALMLTLRRNIVQYNDRIRTDPVAGFDWSGPATTIRRIRGQKLGIVGLGRIGTATALRAKAFGLEVVAYDPGLAWGQEIALGVTRMADLHDMLGKADIVSLHAPLTEETRHIIDAAALAAMKTEAVLVNTARGALIDLDALHAALKENRIAAAGLDVLPKEPPEADHPLMRDFRDQPDWIKGRLIVTPHAAWYSIESQTDARRKAVETAIAYLRDGDLRNCVNGAYLKR</sequence>
<proteinExistence type="inferred from homology"/>
<dbReference type="InterPro" id="IPR006139">
    <property type="entry name" value="D-isomer_2_OHA_DH_cat_dom"/>
</dbReference>
<reference evidence="6 7" key="1">
    <citation type="submission" date="2018-10" db="EMBL/GenBank/DDBJ databases">
        <title>Comparative analysis of microorganisms from saline springs in Andes Mountain Range, Colombia.</title>
        <authorList>
            <person name="Rubin E."/>
        </authorList>
    </citation>
    <scope>NUCLEOTIDE SEQUENCE [LARGE SCALE GENOMIC DNA]</scope>
    <source>
        <strain evidence="6 7">USBA 36</strain>
    </source>
</reference>
<feature type="domain" description="D-isomer specific 2-hydroxyacid dehydrogenase catalytic" evidence="4">
    <location>
        <begin position="46"/>
        <end position="335"/>
    </location>
</feature>
<dbReference type="PANTHER" id="PTHR46029:SF7">
    <property type="entry name" value="C-TERMINAL-BINDING PROTEIN"/>
    <property type="match status" value="1"/>
</dbReference>
<dbReference type="GO" id="GO:0001221">
    <property type="term" value="F:transcription coregulator binding"/>
    <property type="evidence" value="ECO:0007669"/>
    <property type="project" value="TreeGrafter"/>
</dbReference>
<protein>
    <submittedName>
        <fullName evidence="6">D-3-phosphoglycerate dehydrogenase</fullName>
    </submittedName>
</protein>
<dbReference type="PROSITE" id="PS00065">
    <property type="entry name" value="D_2_HYDROXYACID_DH_1"/>
    <property type="match status" value="1"/>
</dbReference>
<dbReference type="CDD" id="cd05299">
    <property type="entry name" value="CtBP_dh"/>
    <property type="match status" value="1"/>
</dbReference>
<name>A0A420WRG7_9PROT</name>
<dbReference type="SUPFAM" id="SSF52283">
    <property type="entry name" value="Formate/glycerate dehydrogenase catalytic domain-like"/>
    <property type="match status" value="1"/>
</dbReference>
<dbReference type="Gene3D" id="3.40.50.720">
    <property type="entry name" value="NAD(P)-binding Rossmann-like Domain"/>
    <property type="match status" value="2"/>
</dbReference>
<dbReference type="Pfam" id="PF00389">
    <property type="entry name" value="2-Hacid_dh"/>
    <property type="match status" value="1"/>
</dbReference>
<dbReference type="PANTHER" id="PTHR46029">
    <property type="entry name" value="C-TERMINAL-BINDING PROTEIN"/>
    <property type="match status" value="1"/>
</dbReference>
<dbReference type="Pfam" id="PF02826">
    <property type="entry name" value="2-Hacid_dh_C"/>
    <property type="match status" value="1"/>
</dbReference>
<dbReference type="GO" id="GO:0006357">
    <property type="term" value="P:regulation of transcription by RNA polymerase II"/>
    <property type="evidence" value="ECO:0007669"/>
    <property type="project" value="TreeGrafter"/>
</dbReference>
<feature type="domain" description="D-isomer specific 2-hydroxyacid dehydrogenase NAD-binding" evidence="5">
    <location>
        <begin position="113"/>
        <end position="303"/>
    </location>
</feature>
<dbReference type="OrthoDB" id="9793626at2"/>
<evidence type="ECO:0000313" key="7">
    <source>
        <dbReference type="Proteomes" id="UP000277424"/>
    </source>
</evidence>
<organism evidence="6 7">
    <name type="scientific">Oceanibaculum indicum</name>
    <dbReference type="NCBI Taxonomy" id="526216"/>
    <lineage>
        <taxon>Bacteria</taxon>
        <taxon>Pseudomonadati</taxon>
        <taxon>Pseudomonadota</taxon>
        <taxon>Alphaproteobacteria</taxon>
        <taxon>Rhodospirillales</taxon>
        <taxon>Oceanibaculaceae</taxon>
        <taxon>Oceanibaculum</taxon>
    </lineage>
</organism>
<dbReference type="RefSeq" id="WP_121218627.1">
    <property type="nucleotide sequence ID" value="NZ_RBIG01000001.1"/>
</dbReference>
<dbReference type="InterPro" id="IPR043322">
    <property type="entry name" value="CtBP"/>
</dbReference>
<dbReference type="EMBL" id="RBIG01000001">
    <property type="protein sequence ID" value="RKQ73644.1"/>
    <property type="molecule type" value="Genomic_DNA"/>
</dbReference>
<dbReference type="InterPro" id="IPR006140">
    <property type="entry name" value="D-isomer_DH_NAD-bd"/>
</dbReference>
<dbReference type="GO" id="GO:0051287">
    <property type="term" value="F:NAD binding"/>
    <property type="evidence" value="ECO:0007669"/>
    <property type="project" value="InterPro"/>
</dbReference>
<dbReference type="GO" id="GO:0003714">
    <property type="term" value="F:transcription corepressor activity"/>
    <property type="evidence" value="ECO:0007669"/>
    <property type="project" value="InterPro"/>
</dbReference>
<evidence type="ECO:0000256" key="2">
    <source>
        <dbReference type="ARBA" id="ARBA00023002"/>
    </source>
</evidence>
<dbReference type="InterPro" id="IPR029753">
    <property type="entry name" value="D-isomer_DH_CS"/>
</dbReference>
<dbReference type="GO" id="GO:0140297">
    <property type="term" value="F:DNA-binding transcription factor binding"/>
    <property type="evidence" value="ECO:0007669"/>
    <property type="project" value="TreeGrafter"/>
</dbReference>
<dbReference type="InterPro" id="IPR051638">
    <property type="entry name" value="CTBP_dehydrogenase"/>
</dbReference>
<dbReference type="PROSITE" id="PS00670">
    <property type="entry name" value="D_2_HYDROXYACID_DH_2"/>
    <property type="match status" value="1"/>
</dbReference>
<evidence type="ECO:0000313" key="6">
    <source>
        <dbReference type="EMBL" id="RKQ73644.1"/>
    </source>
</evidence>
<keyword evidence="2 3" id="KW-0560">Oxidoreductase</keyword>
<dbReference type="SUPFAM" id="SSF51735">
    <property type="entry name" value="NAD(P)-binding Rossmann-fold domains"/>
    <property type="match status" value="1"/>
</dbReference>
<gene>
    <name evidence="6" type="ORF">BCL74_1433</name>
</gene>
<dbReference type="InterPro" id="IPR036291">
    <property type="entry name" value="NAD(P)-bd_dom_sf"/>
</dbReference>
<dbReference type="AlphaFoldDB" id="A0A420WRG7"/>
<dbReference type="GO" id="GO:0016616">
    <property type="term" value="F:oxidoreductase activity, acting on the CH-OH group of donors, NAD or NADP as acceptor"/>
    <property type="evidence" value="ECO:0007669"/>
    <property type="project" value="InterPro"/>
</dbReference>
<comment type="caution">
    <text evidence="6">The sequence shown here is derived from an EMBL/GenBank/DDBJ whole genome shotgun (WGS) entry which is preliminary data.</text>
</comment>
<evidence type="ECO:0000256" key="3">
    <source>
        <dbReference type="RuleBase" id="RU003719"/>
    </source>
</evidence>
<evidence type="ECO:0000259" key="4">
    <source>
        <dbReference type="Pfam" id="PF00389"/>
    </source>
</evidence>
<dbReference type="InterPro" id="IPR029752">
    <property type="entry name" value="D-isomer_DH_CS1"/>
</dbReference>
<evidence type="ECO:0000256" key="1">
    <source>
        <dbReference type="ARBA" id="ARBA00005854"/>
    </source>
</evidence>
<accession>A0A420WRG7</accession>
<dbReference type="Proteomes" id="UP000277424">
    <property type="component" value="Unassembled WGS sequence"/>
</dbReference>
<evidence type="ECO:0000259" key="5">
    <source>
        <dbReference type="Pfam" id="PF02826"/>
    </source>
</evidence>
<comment type="similarity">
    <text evidence="1 3">Belongs to the D-isomer specific 2-hydroxyacid dehydrogenase family.</text>
</comment>